<dbReference type="Proteomes" id="UP000244903">
    <property type="component" value="Chromosome"/>
</dbReference>
<dbReference type="KEGG" id="dpc:A6048_10410"/>
<dbReference type="InterPro" id="IPR016024">
    <property type="entry name" value="ARM-type_fold"/>
</dbReference>
<name>A0AAD0JU15_9ACTN</name>
<organism evidence="1 2">
    <name type="scientific">Dietzia psychralcaliphila</name>
    <dbReference type="NCBI Taxonomy" id="139021"/>
    <lineage>
        <taxon>Bacteria</taxon>
        <taxon>Bacillati</taxon>
        <taxon>Actinomycetota</taxon>
        <taxon>Actinomycetes</taxon>
        <taxon>Mycobacteriales</taxon>
        <taxon>Dietziaceae</taxon>
        <taxon>Dietzia</taxon>
    </lineage>
</organism>
<gene>
    <name evidence="1" type="ORF">A6048_10410</name>
</gene>
<dbReference type="EMBL" id="CP015453">
    <property type="protein sequence ID" value="AWH95850.1"/>
    <property type="molecule type" value="Genomic_DNA"/>
</dbReference>
<keyword evidence="1" id="KW-0456">Lyase</keyword>
<dbReference type="RefSeq" id="WP_107749101.1">
    <property type="nucleotide sequence ID" value="NZ_LMTG01000076.1"/>
</dbReference>
<dbReference type="GO" id="GO:0016829">
    <property type="term" value="F:lyase activity"/>
    <property type="evidence" value="ECO:0007669"/>
    <property type="project" value="UniProtKB-KW"/>
</dbReference>
<protein>
    <submittedName>
        <fullName evidence="1">PBS lyase heat domain-containing protein repeat-containing protein</fullName>
    </submittedName>
</protein>
<dbReference type="AlphaFoldDB" id="A0AAD0JU15"/>
<keyword evidence="2" id="KW-1185">Reference proteome</keyword>
<dbReference type="SUPFAM" id="SSF48371">
    <property type="entry name" value="ARM repeat"/>
    <property type="match status" value="1"/>
</dbReference>
<dbReference type="InterPro" id="IPR011989">
    <property type="entry name" value="ARM-like"/>
</dbReference>
<reference evidence="1 2" key="1">
    <citation type="submission" date="2016-04" db="EMBL/GenBank/DDBJ databases">
        <title>Complete genome sequence of the haloalkaliphilic hydrocarbon-degrading bacterium Dietzia psychralcaliphila ILA-1T, isolated from a drain of a fish product-processing plant.</title>
        <authorList>
            <person name="Zhao J."/>
            <person name="Hu B."/>
            <person name="Geng S."/>
            <person name="Nie Y."/>
            <person name="Tang Y."/>
        </authorList>
    </citation>
    <scope>NUCLEOTIDE SEQUENCE [LARGE SCALE GENOMIC DNA]</scope>
    <source>
        <strain evidence="1 2">ILA-1</strain>
    </source>
</reference>
<evidence type="ECO:0000313" key="1">
    <source>
        <dbReference type="EMBL" id="AWH95850.1"/>
    </source>
</evidence>
<evidence type="ECO:0000313" key="2">
    <source>
        <dbReference type="Proteomes" id="UP000244903"/>
    </source>
</evidence>
<dbReference type="Gene3D" id="1.25.10.10">
    <property type="entry name" value="Leucine-rich Repeat Variant"/>
    <property type="match status" value="1"/>
</dbReference>
<accession>A0AAD0JU15</accession>
<sequence>MPGMTQHRHELSLRDRSAWPAYLDAHSRLPGPRANTQLAMAVADLGDGAMFDELIASGDEYRTFCGVVGIGEAAADQQVAARLHELSKDGRWRVREAVATGLQRLGDHDFPALERIVLDWADDEHPLVRRAAVAAICEPRLLHTHEAAATAVEVCRRCTAGLVAHPADERKHADVRTMRQSLGYCWSVAVAADPEPGLAAFAALDQTDPDVAWIVRENRGKKRLSRVLGG</sequence>
<proteinExistence type="predicted"/>